<evidence type="ECO:0000256" key="3">
    <source>
        <dbReference type="ARBA" id="ARBA00022989"/>
    </source>
</evidence>
<feature type="transmembrane region" description="Helical" evidence="6">
    <location>
        <begin position="74"/>
        <end position="96"/>
    </location>
</feature>
<keyword evidence="9" id="KW-1185">Reference proteome</keyword>
<evidence type="ECO:0000259" key="7">
    <source>
        <dbReference type="Pfam" id="PF20684"/>
    </source>
</evidence>
<feature type="transmembrane region" description="Helical" evidence="6">
    <location>
        <begin position="149"/>
        <end position="171"/>
    </location>
</feature>
<dbReference type="InterPro" id="IPR052337">
    <property type="entry name" value="SAT4-like"/>
</dbReference>
<feature type="transmembrane region" description="Helical" evidence="6">
    <location>
        <begin position="116"/>
        <end position="137"/>
    </location>
</feature>
<accession>A0A9Q0APV6</accession>
<keyword evidence="4 6" id="KW-0472">Membrane</keyword>
<dbReference type="Proteomes" id="UP000829685">
    <property type="component" value="Unassembled WGS sequence"/>
</dbReference>
<dbReference type="PANTHER" id="PTHR33048:SF161">
    <property type="entry name" value="INTEGRAL MEMBRANE PROTEIN"/>
    <property type="match status" value="1"/>
</dbReference>
<protein>
    <recommendedName>
        <fullName evidence="7">Rhodopsin domain-containing protein</fullName>
    </recommendedName>
</protein>
<gene>
    <name evidence="8" type="ORF">JX265_005773</name>
</gene>
<feature type="transmembrane region" description="Helical" evidence="6">
    <location>
        <begin position="226"/>
        <end position="246"/>
    </location>
</feature>
<comment type="similarity">
    <text evidence="5">Belongs to the SAT4 family.</text>
</comment>
<dbReference type="InterPro" id="IPR049326">
    <property type="entry name" value="Rhodopsin_dom_fungi"/>
</dbReference>
<feature type="transmembrane region" description="Helical" evidence="6">
    <location>
        <begin position="191"/>
        <end position="214"/>
    </location>
</feature>
<comment type="subcellular location">
    <subcellularLocation>
        <location evidence="1">Membrane</location>
        <topology evidence="1">Multi-pass membrane protein</topology>
    </subcellularLocation>
</comment>
<reference evidence="8" key="1">
    <citation type="submission" date="2021-03" db="EMBL/GenBank/DDBJ databases">
        <title>Revisited historic fungal species revealed as producer of novel bioactive compounds through whole genome sequencing and comparative genomics.</title>
        <authorList>
            <person name="Vignolle G.A."/>
            <person name="Hochenegger N."/>
            <person name="Mach R.L."/>
            <person name="Mach-Aigner A.R."/>
            <person name="Javad Rahimi M."/>
            <person name="Salim K.A."/>
            <person name="Chan C.M."/>
            <person name="Lim L.B.L."/>
            <person name="Cai F."/>
            <person name="Druzhinina I.S."/>
            <person name="U'Ren J.M."/>
            <person name="Derntl C."/>
        </authorList>
    </citation>
    <scope>NUCLEOTIDE SEQUENCE</scope>
    <source>
        <strain evidence="8">TUCIM 5799</strain>
    </source>
</reference>
<feature type="domain" description="Rhodopsin" evidence="7">
    <location>
        <begin position="54"/>
        <end position="291"/>
    </location>
</feature>
<evidence type="ECO:0000313" key="8">
    <source>
        <dbReference type="EMBL" id="KAI1871787.1"/>
    </source>
</evidence>
<evidence type="ECO:0000256" key="2">
    <source>
        <dbReference type="ARBA" id="ARBA00022692"/>
    </source>
</evidence>
<feature type="transmembrane region" description="Helical" evidence="6">
    <location>
        <begin position="266"/>
        <end position="286"/>
    </location>
</feature>
<comment type="caution">
    <text evidence="8">The sequence shown here is derived from an EMBL/GenBank/DDBJ whole genome shotgun (WGS) entry which is preliminary data.</text>
</comment>
<dbReference type="EMBL" id="JAFIMR010000012">
    <property type="protein sequence ID" value="KAI1871787.1"/>
    <property type="molecule type" value="Genomic_DNA"/>
</dbReference>
<feature type="transmembrane region" description="Helical" evidence="6">
    <location>
        <begin position="27"/>
        <end position="53"/>
    </location>
</feature>
<keyword evidence="3 6" id="KW-1133">Transmembrane helix</keyword>
<proteinExistence type="inferred from homology"/>
<dbReference type="PANTHER" id="PTHR33048">
    <property type="entry name" value="PTH11-LIKE INTEGRAL MEMBRANE PROTEIN (AFU_ORTHOLOGUE AFUA_5G11245)"/>
    <property type="match status" value="1"/>
</dbReference>
<dbReference type="Pfam" id="PF20684">
    <property type="entry name" value="Fung_rhodopsin"/>
    <property type="match status" value="1"/>
</dbReference>
<dbReference type="AlphaFoldDB" id="A0A9Q0APV6"/>
<evidence type="ECO:0000256" key="1">
    <source>
        <dbReference type="ARBA" id="ARBA00004141"/>
    </source>
</evidence>
<name>A0A9Q0APV6_9PEZI</name>
<evidence type="ECO:0000256" key="6">
    <source>
        <dbReference type="SAM" id="Phobius"/>
    </source>
</evidence>
<evidence type="ECO:0000313" key="9">
    <source>
        <dbReference type="Proteomes" id="UP000829685"/>
    </source>
</evidence>
<evidence type="ECO:0000256" key="4">
    <source>
        <dbReference type="ARBA" id="ARBA00023136"/>
    </source>
</evidence>
<organism evidence="8 9">
    <name type="scientific">Neoarthrinium moseri</name>
    <dbReference type="NCBI Taxonomy" id="1658444"/>
    <lineage>
        <taxon>Eukaryota</taxon>
        <taxon>Fungi</taxon>
        <taxon>Dikarya</taxon>
        <taxon>Ascomycota</taxon>
        <taxon>Pezizomycotina</taxon>
        <taxon>Sordariomycetes</taxon>
        <taxon>Xylariomycetidae</taxon>
        <taxon>Amphisphaeriales</taxon>
        <taxon>Apiosporaceae</taxon>
        <taxon>Neoarthrinium</taxon>
    </lineage>
</organism>
<evidence type="ECO:0000256" key="5">
    <source>
        <dbReference type="ARBA" id="ARBA00038359"/>
    </source>
</evidence>
<sequence>MLSSLLHPRLAIVSNDTHHADKIETDILPLTAAGVNIVVSNIILVVLTTAWTAMRFWCRKTKGGRYYLEDWMHLGALVAFYGIVISNFMMVFVGGSGHGLDELQPWHIVRLSKATYSVQVLYAISMGLVKISIIWMLMRIFITPTFRLVAIAVMIFSALWIVLTILIGLLICRPIEMNWNPFTPGGSCGDQIAAFASIGIVDILNEVTILALPIPMVWKLRMPMRYKVALACVFGAGILTVTFAAVRLYTVLTIDFTDVSRSAVPTVIYGTIEPGVAIIVACSPALRPIFDRTFGRLLPSHSDTPAYNASGDGVTLETFGAQNRMRSRADGFMKLGLDDKARSVDIHEHRVESQ</sequence>
<dbReference type="GO" id="GO:0016020">
    <property type="term" value="C:membrane"/>
    <property type="evidence" value="ECO:0007669"/>
    <property type="project" value="UniProtKB-SubCell"/>
</dbReference>
<keyword evidence="2 6" id="KW-0812">Transmembrane</keyword>